<dbReference type="KEGG" id="vg:65112693"/>
<reference evidence="1" key="1">
    <citation type="submission" date="2018-03" db="EMBL/GenBank/DDBJ databases">
        <title>Phage therapy in agriculture - a green tech approach to combat plant pathogenic bacteria.</title>
        <authorList>
            <person name="Carstens A.B."/>
            <person name="Djurhuus A.M."/>
            <person name="Hansen L.H."/>
        </authorList>
    </citation>
    <scope>NUCLEOTIDE SEQUENCE [LARGE SCALE GENOMIC DNA]</scope>
</reference>
<evidence type="ECO:0000313" key="1">
    <source>
        <dbReference type="EMBL" id="AWD90551.1"/>
    </source>
</evidence>
<dbReference type="RefSeq" id="YP_010095059.1">
    <property type="nucleotide sequence ID" value="NC_055743.1"/>
</dbReference>
<sequence length="181" mass="21028">MPRNGPTKEKPMKYLTPIYLTLMHAFRSHADAVLAKEHTKYLDRICIMQEYCTLRVDAGRQTGKSEAVTQFCKDWMAEGNDVIVISGNVSQSMELSKRIQRAYKDVFRIGKDTQRKIIASTKRTFLSQDDTQFDGIILQRPLIIIDEPIRIIEMYRYYKSCEDKVKTNSSEMPLFFVIGMQ</sequence>
<dbReference type="EMBL" id="MH059636">
    <property type="protein sequence ID" value="AWD90551.1"/>
    <property type="molecule type" value="Genomic_DNA"/>
</dbReference>
<keyword evidence="2" id="KW-1185">Reference proteome</keyword>
<organism evidence="1 2">
    <name type="scientific">Erwinia phage Cronus</name>
    <dbReference type="NCBI Taxonomy" id="2163633"/>
    <lineage>
        <taxon>Viruses</taxon>
        <taxon>Duplodnaviria</taxon>
        <taxon>Heunggongvirae</taxon>
        <taxon>Uroviricota</taxon>
        <taxon>Caudoviricetes</taxon>
        <taxon>Pantevenvirales</taxon>
        <taxon>Straboviridae</taxon>
        <taxon>Tevenvirinae</taxon>
        <taxon>Risoevirus</taxon>
        <taxon>Risoevirus cronus</taxon>
        <taxon>Roskildevirus cronus</taxon>
    </lineage>
</organism>
<proteinExistence type="predicted"/>
<name>A0A2S1GMD4_9CAUD</name>
<protein>
    <submittedName>
        <fullName evidence="1">Uncharacterized protein</fullName>
    </submittedName>
</protein>
<accession>A0A2S1GMD4</accession>
<dbReference type="Proteomes" id="UP000246316">
    <property type="component" value="Segment"/>
</dbReference>
<evidence type="ECO:0000313" key="2">
    <source>
        <dbReference type="Proteomes" id="UP000246316"/>
    </source>
</evidence>
<dbReference type="GeneID" id="65112693"/>